<feature type="domain" description="Conjugative transposon TraM C-terminal" evidence="4">
    <location>
        <begin position="227"/>
        <end position="378"/>
    </location>
</feature>
<comment type="caution">
    <text evidence="5">The sequence shown here is derived from an EMBL/GenBank/DDBJ whole genome shotgun (WGS) entry which is preliminary data.</text>
</comment>
<dbReference type="InterPro" id="IPR055407">
    <property type="entry name" value="TraM_C"/>
</dbReference>
<feature type="transmembrane region" description="Helical" evidence="3">
    <location>
        <begin position="21"/>
        <end position="38"/>
    </location>
</feature>
<accession>A0ABR7CZA7</accession>
<evidence type="ECO:0000313" key="6">
    <source>
        <dbReference type="Proteomes" id="UP000646484"/>
    </source>
</evidence>
<keyword evidence="3" id="KW-0812">Transmembrane</keyword>
<organism evidence="5 6">
    <name type="scientific">Butyricimonas hominis</name>
    <dbReference type="NCBI Taxonomy" id="2763032"/>
    <lineage>
        <taxon>Bacteria</taxon>
        <taxon>Pseudomonadati</taxon>
        <taxon>Bacteroidota</taxon>
        <taxon>Bacteroidia</taxon>
        <taxon>Bacteroidales</taxon>
        <taxon>Odoribacteraceae</taxon>
        <taxon>Butyricimonas</taxon>
    </lineage>
</organism>
<dbReference type="EMBL" id="JACOOH010000003">
    <property type="protein sequence ID" value="MBC5620862.1"/>
    <property type="molecule type" value="Genomic_DNA"/>
</dbReference>
<dbReference type="InterPro" id="IPR022187">
    <property type="entry name" value="Conjug_transposon_TraM"/>
</dbReference>
<dbReference type="RefSeq" id="WP_186975536.1">
    <property type="nucleotide sequence ID" value="NZ_JACOOH010000003.1"/>
</dbReference>
<feature type="compositionally biased region" description="Polar residues" evidence="2">
    <location>
        <begin position="167"/>
        <end position="177"/>
    </location>
</feature>
<evidence type="ECO:0000256" key="1">
    <source>
        <dbReference type="SAM" id="Coils"/>
    </source>
</evidence>
<reference evidence="5 6" key="1">
    <citation type="submission" date="2020-08" db="EMBL/GenBank/DDBJ databases">
        <title>Genome public.</title>
        <authorList>
            <person name="Liu C."/>
            <person name="Sun Q."/>
        </authorList>
    </citation>
    <scope>NUCLEOTIDE SEQUENCE [LARGE SCALE GENOMIC DNA]</scope>
    <source>
        <strain evidence="5 6">NSJ-56</strain>
    </source>
</reference>
<proteinExistence type="predicted"/>
<keyword evidence="6" id="KW-1185">Reference proteome</keyword>
<dbReference type="Proteomes" id="UP000646484">
    <property type="component" value="Unassembled WGS sequence"/>
</dbReference>
<keyword evidence="3" id="KW-0472">Membrane</keyword>
<keyword evidence="3" id="KW-1133">Transmembrane helix</keyword>
<evidence type="ECO:0000259" key="4">
    <source>
        <dbReference type="Pfam" id="PF12508"/>
    </source>
</evidence>
<sequence length="385" mass="43188">MELIDRIKQINWRQTKFMLPAILYIPLMGGSYFIFDLFHTEKADVPDKTLQTTEFLNPELPDAQIKNGDGIGSKYENMAKSWGKIQDYSAVDNIEREEPEENKQTYESQYTDDDIALLDKQEQDKALVEKETDTQEREKEALAELEKALAEARLRGQAVTAPILEDSTATEQPTDTAEQPEGYIDEDSRTVKAPSETDKASEVVKKVKTTSDYFNTLSRDIREPKLIQAIIDENIKAVDGSRVRLRLLDDVEIDEHIVKRGSYLYATMNGFSSGRVKGSINSILVDDELVKVSLSLYDTDGLEGLYVPNSQFRETGKDVASGAVTGNMNMNTASSGNSLTQWGMQAMQNAYQKTSNAIGKAIKKNKVKLKYGTFVYLVNGNESRN</sequence>
<evidence type="ECO:0000313" key="5">
    <source>
        <dbReference type="EMBL" id="MBC5620862.1"/>
    </source>
</evidence>
<dbReference type="NCBIfam" id="TIGR03779">
    <property type="entry name" value="Bac_Flav_CT_M"/>
    <property type="match status" value="1"/>
</dbReference>
<keyword evidence="1" id="KW-0175">Coiled coil</keyword>
<feature type="compositionally biased region" description="Basic and acidic residues" evidence="2">
    <location>
        <begin position="186"/>
        <end position="197"/>
    </location>
</feature>
<name>A0ABR7CZA7_9BACT</name>
<feature type="region of interest" description="Disordered" evidence="2">
    <location>
        <begin position="160"/>
        <end position="197"/>
    </location>
</feature>
<evidence type="ECO:0000256" key="3">
    <source>
        <dbReference type="SAM" id="Phobius"/>
    </source>
</evidence>
<feature type="coiled-coil region" evidence="1">
    <location>
        <begin position="118"/>
        <end position="155"/>
    </location>
</feature>
<protein>
    <submittedName>
        <fullName evidence="5">Conjugative transposon protein TraM</fullName>
    </submittedName>
</protein>
<dbReference type="Pfam" id="PF12508">
    <property type="entry name" value="Transposon_TraM"/>
    <property type="match status" value="1"/>
</dbReference>
<gene>
    <name evidence="5" type="primary">traM</name>
    <name evidence="5" type="ORF">H8S64_07120</name>
</gene>
<evidence type="ECO:0000256" key="2">
    <source>
        <dbReference type="SAM" id="MobiDB-lite"/>
    </source>
</evidence>